<dbReference type="Proteomes" id="UP000027616">
    <property type="component" value="Chromosome I"/>
</dbReference>
<dbReference type="PIRSF" id="PIRSF001357">
    <property type="entry name" value="DeoC"/>
    <property type="match status" value="1"/>
</dbReference>
<keyword evidence="5" id="KW-0704">Schiff base</keyword>
<dbReference type="STRING" id="1433126.BN938_1137"/>
<dbReference type="Pfam" id="PF01791">
    <property type="entry name" value="DeoC"/>
    <property type="match status" value="1"/>
</dbReference>
<dbReference type="Gene3D" id="3.20.20.70">
    <property type="entry name" value="Aldolase class I"/>
    <property type="match status" value="1"/>
</dbReference>
<dbReference type="EMBL" id="HG934468">
    <property type="protein sequence ID" value="CDN31232.1"/>
    <property type="molecule type" value="Genomic_DNA"/>
</dbReference>
<dbReference type="SMART" id="SM01133">
    <property type="entry name" value="DeoC"/>
    <property type="match status" value="1"/>
</dbReference>
<dbReference type="GO" id="GO:0016052">
    <property type="term" value="P:carbohydrate catabolic process"/>
    <property type="evidence" value="ECO:0007669"/>
    <property type="project" value="TreeGrafter"/>
</dbReference>
<dbReference type="InterPro" id="IPR011343">
    <property type="entry name" value="DeoC"/>
</dbReference>
<dbReference type="OrthoDB" id="9778711at2"/>
<dbReference type="InterPro" id="IPR002915">
    <property type="entry name" value="DeoC/FbaB/LacD_aldolase"/>
</dbReference>
<dbReference type="HOGENOM" id="CLU_053595_3_2_10"/>
<evidence type="ECO:0000256" key="6">
    <source>
        <dbReference type="ARBA" id="ARBA00048791"/>
    </source>
</evidence>
<dbReference type="SUPFAM" id="SSF51569">
    <property type="entry name" value="Aldolase"/>
    <property type="match status" value="1"/>
</dbReference>
<dbReference type="PANTHER" id="PTHR10889:SF3">
    <property type="entry name" value="DEOXYRIBOSE-PHOSPHATE ALDOLASE"/>
    <property type="match status" value="1"/>
</dbReference>
<keyword evidence="9" id="KW-1185">Reference proteome</keyword>
<protein>
    <recommendedName>
        <fullName evidence="3 7">Deoxyribose-phosphate aldolase</fullName>
        <ecNumber evidence="3 7">4.1.2.4</ecNumber>
    </recommendedName>
</protein>
<dbReference type="PANTHER" id="PTHR10889">
    <property type="entry name" value="DEOXYRIBOSE-PHOSPHATE ALDOLASE"/>
    <property type="match status" value="1"/>
</dbReference>
<dbReference type="eggNOG" id="COG0274">
    <property type="taxonomic scope" value="Bacteria"/>
</dbReference>
<evidence type="ECO:0000256" key="2">
    <source>
        <dbReference type="ARBA" id="ARBA00009473"/>
    </source>
</evidence>
<name>A0A060R7L7_9BACT</name>
<evidence type="ECO:0000256" key="3">
    <source>
        <dbReference type="ARBA" id="ARBA00012515"/>
    </source>
</evidence>
<evidence type="ECO:0000256" key="4">
    <source>
        <dbReference type="ARBA" id="ARBA00023239"/>
    </source>
</evidence>
<keyword evidence="4 8" id="KW-0456">Lyase</keyword>
<comment type="catalytic activity">
    <reaction evidence="6">
        <text>2-deoxy-D-ribose 5-phosphate = D-glyceraldehyde 3-phosphate + acetaldehyde</text>
        <dbReference type="Rhea" id="RHEA:12821"/>
        <dbReference type="ChEBI" id="CHEBI:15343"/>
        <dbReference type="ChEBI" id="CHEBI:59776"/>
        <dbReference type="ChEBI" id="CHEBI:62877"/>
        <dbReference type="EC" id="4.1.2.4"/>
    </reaction>
</comment>
<reference evidence="8 9" key="1">
    <citation type="journal article" date="2015" name="Genome Announc.">
        <title>Complete Genome Sequence of the Novel Leech Symbiont Mucinivorans hirudinis M3T.</title>
        <authorList>
            <person name="Nelson M.C."/>
            <person name="Bomar L."/>
            <person name="Graf J."/>
        </authorList>
    </citation>
    <scope>NUCLEOTIDE SEQUENCE [LARGE SCALE GENOMIC DNA]</scope>
    <source>
        <strain evidence="9">M3</strain>
    </source>
</reference>
<comment type="similarity">
    <text evidence="2">Belongs to the DeoC/FbaB aldolase family. DeoC type 2 subfamily.</text>
</comment>
<dbReference type="PATRIC" id="fig|1433126.3.peg.1130"/>
<accession>A0A060R7L7</accession>
<dbReference type="GO" id="GO:0009264">
    <property type="term" value="P:deoxyribonucleotide catabolic process"/>
    <property type="evidence" value="ECO:0007669"/>
    <property type="project" value="UniProtKB-UniRule"/>
</dbReference>
<dbReference type="GO" id="GO:0004139">
    <property type="term" value="F:deoxyribose-phosphate aldolase activity"/>
    <property type="evidence" value="ECO:0007669"/>
    <property type="project" value="UniProtKB-UniRule"/>
</dbReference>
<dbReference type="CDD" id="cd00959">
    <property type="entry name" value="DeoC"/>
    <property type="match status" value="1"/>
</dbReference>
<sequence length="234" mass="25089">MKNLNSFLDYTSLNQSDTPQTITDFTNRIVEAKPAVAAVCVYSAMVEAAGNALVDTNIAIAAVCGGFPAPQTFVEVKMLEVAMAVENGADEIDIVANIGAMLDGDFDLAQSEVEIIAAEIDGDALLKVIIESGVLKDENLIYRASMCAMRGGADFVKSSTGKCGDGATPEAVRTICCAIKDFYYETGKRVGIKVSGGISTREQAESYYDIVEEVLGKEWLEPEFFRIGTSRLPL</sequence>
<dbReference type="InterPro" id="IPR013785">
    <property type="entry name" value="Aldolase_TIM"/>
</dbReference>
<evidence type="ECO:0000256" key="1">
    <source>
        <dbReference type="ARBA" id="ARBA00004816"/>
    </source>
</evidence>
<dbReference type="NCBIfam" id="TIGR00126">
    <property type="entry name" value="deoC"/>
    <property type="match status" value="1"/>
</dbReference>
<evidence type="ECO:0000256" key="7">
    <source>
        <dbReference type="NCBIfam" id="TIGR00126"/>
    </source>
</evidence>
<evidence type="ECO:0000313" key="8">
    <source>
        <dbReference type="EMBL" id="CDN31232.1"/>
    </source>
</evidence>
<evidence type="ECO:0000256" key="5">
    <source>
        <dbReference type="ARBA" id="ARBA00023270"/>
    </source>
</evidence>
<dbReference type="EC" id="4.1.2.4" evidence="3 7"/>
<proteinExistence type="inferred from homology"/>
<evidence type="ECO:0000313" key="9">
    <source>
        <dbReference type="Proteomes" id="UP000027616"/>
    </source>
</evidence>
<organism evidence="8 9">
    <name type="scientific">Mucinivorans hirudinis</name>
    <dbReference type="NCBI Taxonomy" id="1433126"/>
    <lineage>
        <taxon>Bacteria</taxon>
        <taxon>Pseudomonadati</taxon>
        <taxon>Bacteroidota</taxon>
        <taxon>Bacteroidia</taxon>
        <taxon>Bacteroidales</taxon>
        <taxon>Rikenellaceae</taxon>
        <taxon>Mucinivorans</taxon>
    </lineage>
</organism>
<dbReference type="AlphaFoldDB" id="A0A060R7L7"/>
<gene>
    <name evidence="8" type="ORF">BN938_1137</name>
</gene>
<dbReference type="KEGG" id="rbc:BN938_1137"/>
<comment type="pathway">
    <text evidence="1">Carbohydrate degradation; 2-deoxy-D-ribose 1-phosphate degradation; D-glyceraldehyde 3-phosphate and acetaldehyde from 2-deoxy-alpha-D-ribose 1-phosphate: step 2/2.</text>
</comment>
<dbReference type="GO" id="GO:0005737">
    <property type="term" value="C:cytoplasm"/>
    <property type="evidence" value="ECO:0007669"/>
    <property type="project" value="InterPro"/>
</dbReference>